<feature type="transmembrane region" description="Helical" evidence="10">
    <location>
        <begin position="135"/>
        <end position="160"/>
    </location>
</feature>
<dbReference type="Proteomes" id="UP000698963">
    <property type="component" value="Unassembled WGS sequence"/>
</dbReference>
<evidence type="ECO:0000256" key="5">
    <source>
        <dbReference type="ARBA" id="ARBA00022692"/>
    </source>
</evidence>
<accession>A0A921DRL4</accession>
<dbReference type="CDD" id="cd13138">
    <property type="entry name" value="MATE_yoeA_like"/>
    <property type="match status" value="1"/>
</dbReference>
<evidence type="ECO:0000256" key="10">
    <source>
        <dbReference type="SAM" id="Phobius"/>
    </source>
</evidence>
<feature type="transmembrane region" description="Helical" evidence="10">
    <location>
        <begin position="56"/>
        <end position="78"/>
    </location>
</feature>
<comment type="subcellular location">
    <subcellularLocation>
        <location evidence="1">Cell membrane</location>
        <topology evidence="1">Multi-pass membrane protein</topology>
    </subcellularLocation>
</comment>
<protein>
    <recommendedName>
        <fullName evidence="9">Multidrug-efflux transporter</fullName>
    </recommendedName>
</protein>
<gene>
    <name evidence="11" type="ORF">K8W16_09035</name>
</gene>
<evidence type="ECO:0000256" key="7">
    <source>
        <dbReference type="ARBA" id="ARBA00023065"/>
    </source>
</evidence>
<reference evidence="11" key="2">
    <citation type="submission" date="2021-09" db="EMBL/GenBank/DDBJ databases">
        <authorList>
            <person name="Gilroy R."/>
        </authorList>
    </citation>
    <scope>NUCLEOTIDE SEQUENCE</scope>
    <source>
        <strain evidence="11">ChiGjej2B2-19336</strain>
    </source>
</reference>
<reference evidence="11" key="1">
    <citation type="journal article" date="2021" name="PeerJ">
        <title>Extensive microbial diversity within the chicken gut microbiome revealed by metagenomics and culture.</title>
        <authorList>
            <person name="Gilroy R."/>
            <person name="Ravi A."/>
            <person name="Getino M."/>
            <person name="Pursley I."/>
            <person name="Horton D.L."/>
            <person name="Alikhan N.F."/>
            <person name="Baker D."/>
            <person name="Gharbi K."/>
            <person name="Hall N."/>
            <person name="Watson M."/>
            <person name="Adriaenssens E.M."/>
            <person name="Foster-Nyarko E."/>
            <person name="Jarju S."/>
            <person name="Secka A."/>
            <person name="Antonio M."/>
            <person name="Oren A."/>
            <person name="Chaudhuri R.R."/>
            <person name="La Ragione R."/>
            <person name="Hildebrand F."/>
            <person name="Pallen M.J."/>
        </authorList>
    </citation>
    <scope>NUCLEOTIDE SEQUENCE</scope>
    <source>
        <strain evidence="11">ChiGjej2B2-19336</strain>
    </source>
</reference>
<feature type="transmembrane region" description="Helical" evidence="10">
    <location>
        <begin position="194"/>
        <end position="214"/>
    </location>
</feature>
<dbReference type="NCBIfam" id="TIGR00797">
    <property type="entry name" value="matE"/>
    <property type="match status" value="1"/>
</dbReference>
<evidence type="ECO:0000256" key="3">
    <source>
        <dbReference type="ARBA" id="ARBA00022449"/>
    </source>
</evidence>
<evidence type="ECO:0000256" key="2">
    <source>
        <dbReference type="ARBA" id="ARBA00022448"/>
    </source>
</evidence>
<evidence type="ECO:0000256" key="4">
    <source>
        <dbReference type="ARBA" id="ARBA00022475"/>
    </source>
</evidence>
<dbReference type="InterPro" id="IPR048279">
    <property type="entry name" value="MdtK-like"/>
</dbReference>
<proteinExistence type="predicted"/>
<evidence type="ECO:0000256" key="9">
    <source>
        <dbReference type="ARBA" id="ARBA00031636"/>
    </source>
</evidence>
<dbReference type="RefSeq" id="WP_304122818.1">
    <property type="nucleotide sequence ID" value="NZ_DYZA01000182.1"/>
</dbReference>
<dbReference type="AlphaFoldDB" id="A0A921DRL4"/>
<dbReference type="EMBL" id="DYZA01000182">
    <property type="protein sequence ID" value="HJD97774.1"/>
    <property type="molecule type" value="Genomic_DNA"/>
</dbReference>
<keyword evidence="8 10" id="KW-0472">Membrane</keyword>
<dbReference type="GO" id="GO:0006811">
    <property type="term" value="P:monoatomic ion transport"/>
    <property type="evidence" value="ECO:0007669"/>
    <property type="project" value="UniProtKB-KW"/>
</dbReference>
<keyword evidence="5 10" id="KW-0812">Transmembrane</keyword>
<comment type="caution">
    <text evidence="11">The sequence shown here is derived from an EMBL/GenBank/DDBJ whole genome shotgun (WGS) entry which is preliminary data.</text>
</comment>
<dbReference type="InterPro" id="IPR050222">
    <property type="entry name" value="MATE_MdtK"/>
</dbReference>
<dbReference type="InterPro" id="IPR002528">
    <property type="entry name" value="MATE_fam"/>
</dbReference>
<feature type="transmembrane region" description="Helical" evidence="10">
    <location>
        <begin position="330"/>
        <end position="349"/>
    </location>
</feature>
<organism evidence="11 12">
    <name type="scientific">Mailhella massiliensis</name>
    <dbReference type="NCBI Taxonomy" id="1903261"/>
    <lineage>
        <taxon>Bacteria</taxon>
        <taxon>Pseudomonadati</taxon>
        <taxon>Thermodesulfobacteriota</taxon>
        <taxon>Desulfovibrionia</taxon>
        <taxon>Desulfovibrionales</taxon>
        <taxon>Desulfovibrionaceae</taxon>
        <taxon>Mailhella</taxon>
    </lineage>
</organism>
<keyword evidence="2" id="KW-0813">Transport</keyword>
<feature type="transmembrane region" description="Helical" evidence="10">
    <location>
        <begin position="426"/>
        <end position="449"/>
    </location>
</feature>
<keyword evidence="3" id="KW-0050">Antiport</keyword>
<feature type="transmembrane region" description="Helical" evidence="10">
    <location>
        <begin position="16"/>
        <end position="36"/>
    </location>
</feature>
<evidence type="ECO:0000256" key="6">
    <source>
        <dbReference type="ARBA" id="ARBA00022989"/>
    </source>
</evidence>
<keyword evidence="6 10" id="KW-1133">Transmembrane helix</keyword>
<dbReference type="GO" id="GO:0042910">
    <property type="term" value="F:xenobiotic transmembrane transporter activity"/>
    <property type="evidence" value="ECO:0007669"/>
    <property type="project" value="InterPro"/>
</dbReference>
<dbReference type="PIRSF" id="PIRSF006603">
    <property type="entry name" value="DinF"/>
    <property type="match status" value="1"/>
</dbReference>
<dbReference type="PANTHER" id="PTHR43298">
    <property type="entry name" value="MULTIDRUG RESISTANCE PROTEIN NORM-RELATED"/>
    <property type="match status" value="1"/>
</dbReference>
<feature type="transmembrane region" description="Helical" evidence="10">
    <location>
        <begin position="167"/>
        <end position="188"/>
    </location>
</feature>
<dbReference type="GO" id="GO:0005886">
    <property type="term" value="C:plasma membrane"/>
    <property type="evidence" value="ECO:0007669"/>
    <property type="project" value="UniProtKB-SubCell"/>
</dbReference>
<evidence type="ECO:0000256" key="8">
    <source>
        <dbReference type="ARBA" id="ARBA00023136"/>
    </source>
</evidence>
<dbReference type="Pfam" id="PF01554">
    <property type="entry name" value="MatE"/>
    <property type="match status" value="2"/>
</dbReference>
<dbReference type="GO" id="GO:0015297">
    <property type="term" value="F:antiporter activity"/>
    <property type="evidence" value="ECO:0007669"/>
    <property type="project" value="UniProtKB-KW"/>
</dbReference>
<keyword evidence="4" id="KW-1003">Cell membrane</keyword>
<feature type="transmembrane region" description="Helical" evidence="10">
    <location>
        <begin position="98"/>
        <end position="123"/>
    </location>
</feature>
<name>A0A921DRL4_9BACT</name>
<keyword evidence="7" id="KW-0406">Ion transport</keyword>
<evidence type="ECO:0000256" key="1">
    <source>
        <dbReference type="ARBA" id="ARBA00004651"/>
    </source>
</evidence>
<evidence type="ECO:0000313" key="11">
    <source>
        <dbReference type="EMBL" id="HJD97774.1"/>
    </source>
</evidence>
<sequence>MNIHHDMTRGPIGRELVFLSLPLILAHVLQLLYGVADMLVVSRFVGEAGVAAVSNGNMVAFLVASFCMGFSSGGAVVVGRHASGEHGQARERAIRTLLFLSLLFSLVVGAGSVALCGPVLGGLDVPPEAMTDALVYTRIVCAGTVFVFGQHAVCAVLRALGSGKGPLLLTALSAVLNIVLDLLFVGLWGMRTEGAAMATVISQAAAFGAALFFLRKGCHQECREACLQRTGGTRGEGVFTESRRWAVAVLRTALPASAQMVAVNVAFLIVTAMLNRYGVAVAAASGIGLKINTLAAMPCWGIGQAMTVMVAQNVGAGDWARVKAVLWKGMGLNMAVTASIVVVVQLFAVPIMELFAPAGSDMARVGVEYLRLCCSVNCIGYVAMYCFDSFALGVGRADIALMNSLLEAFAARLFFAWLGAEVVGMGYAGIYAGQAVSPFIPALCGWIFYRRGSWRDSVGK</sequence>
<dbReference type="PANTHER" id="PTHR43298:SF2">
    <property type="entry name" value="FMN_FAD EXPORTER YEEO-RELATED"/>
    <property type="match status" value="1"/>
</dbReference>
<evidence type="ECO:0000313" key="12">
    <source>
        <dbReference type="Proteomes" id="UP000698963"/>
    </source>
</evidence>